<dbReference type="PANTHER" id="PTHR21248:SF20">
    <property type="entry name" value="CARDIOLIPIN SYNTHASE YWIE-RELATED"/>
    <property type="match status" value="1"/>
</dbReference>
<dbReference type="OrthoDB" id="9762009at2"/>
<evidence type="ECO:0000256" key="6">
    <source>
        <dbReference type="ARBA" id="ARBA00022989"/>
    </source>
</evidence>
<feature type="domain" description="PLD phosphodiesterase" evidence="13">
    <location>
        <begin position="213"/>
        <end position="240"/>
    </location>
</feature>
<gene>
    <name evidence="14" type="ORF">PIL02S_04367</name>
</gene>
<keyword evidence="7 11" id="KW-0443">Lipid metabolism</keyword>
<dbReference type="EC" id="2.7.8.-" evidence="11 12"/>
<organism evidence="14 15">
    <name type="scientific">Paenibacillus illinoisensis</name>
    <dbReference type="NCBI Taxonomy" id="59845"/>
    <lineage>
        <taxon>Bacteria</taxon>
        <taxon>Bacillati</taxon>
        <taxon>Bacillota</taxon>
        <taxon>Bacilli</taxon>
        <taxon>Bacillales</taxon>
        <taxon>Paenibacillaceae</taxon>
        <taxon>Paenibacillus</taxon>
    </lineage>
</organism>
<dbReference type="InterPro" id="IPR030874">
    <property type="entry name" value="Cardiolipin_synth_Firmi"/>
</dbReference>
<keyword evidence="8 11" id="KW-0472">Membrane</keyword>
<evidence type="ECO:0000256" key="8">
    <source>
        <dbReference type="ARBA" id="ARBA00023136"/>
    </source>
</evidence>
<evidence type="ECO:0000256" key="4">
    <source>
        <dbReference type="ARBA" id="ARBA00022692"/>
    </source>
</evidence>
<evidence type="ECO:0000256" key="12">
    <source>
        <dbReference type="NCBIfam" id="TIGR04265"/>
    </source>
</evidence>
<dbReference type="RefSeq" id="WP_110821403.1">
    <property type="nucleotide sequence ID" value="NZ_PRLG01000021.1"/>
</dbReference>
<keyword evidence="4 11" id="KW-0812">Transmembrane</keyword>
<protein>
    <recommendedName>
        <fullName evidence="11 12">Cardiolipin synthase</fullName>
        <shortName evidence="11">CL synthase</shortName>
        <ecNumber evidence="11 12">2.7.8.-</ecNumber>
    </recommendedName>
</protein>
<feature type="active site" evidence="11">
    <location>
        <position position="220"/>
    </location>
</feature>
<comment type="similarity">
    <text evidence="11">Belongs to the phospholipase D family. Cardiolipin synthase subfamily.</text>
</comment>
<keyword evidence="5" id="KW-0677">Repeat</keyword>
<reference evidence="14 15" key="1">
    <citation type="submission" date="2018-01" db="EMBL/GenBank/DDBJ databases">
        <title>Genome sequence of the PGP bacterium Paenibacillus illinoisensis E3.</title>
        <authorList>
            <person name="Rolli E."/>
            <person name="Marasco R."/>
            <person name="Bessem C."/>
            <person name="Michoud G."/>
            <person name="Gaiarsa S."/>
            <person name="Borin S."/>
            <person name="Daffonchio D."/>
        </authorList>
    </citation>
    <scope>NUCLEOTIDE SEQUENCE [LARGE SCALE GENOMIC DNA]</scope>
    <source>
        <strain evidence="14 15">E3</strain>
    </source>
</reference>
<accession>A0A2W0CAU0</accession>
<evidence type="ECO:0000256" key="11">
    <source>
        <dbReference type="HAMAP-Rule" id="MF_01916"/>
    </source>
</evidence>
<proteinExistence type="inferred from homology"/>
<dbReference type="InterPro" id="IPR001736">
    <property type="entry name" value="PLipase_D/transphosphatidylase"/>
</dbReference>
<dbReference type="GO" id="GO:0008808">
    <property type="term" value="F:cardiolipin synthase activity"/>
    <property type="evidence" value="ECO:0007669"/>
    <property type="project" value="UniProtKB-UniRule"/>
</dbReference>
<sequence length="479" mass="54855">MLWLVIILVVFIFQAATILVLEFRNPSKAVAWLFILFCVPLVGFVVYYFVAQDYNKRKKVRKAGSRIFREIRETIWEQAHIVEEASQMPDHGFEHQQRLFNLLTHLSESPITGCNHSKVLTNGEEAFSAMLHEMEKAKHHLHVEFYIFRDDVISTQFQEVMIRKAQEGVKVRFICDGLGSHKMSWSFIRKLKEAGVEFHFFLPPLIATIDRRVNYRNHRKIVVVDGKVGFVGGINVGDDYLGQYPNIGFWRDTHVQIEGDAVYFLQNTFLNDWKLASGEQISDPQLTELFPPHICSGEERIQILASGPDQEWDAIQEMCFGAISVACNRIYITSPYFIPDPALYEALKTAAVSGVDVKIIIPYQSDSRLVHLASLSYVEELLRAGVEFYQYRKGFVHAKVMIVDGLLATVGTANMDMRSFFCNFELTAVLFEASSMNRLIEDFERDLQECSKIDLEVFQGRSRGQKGAEILSRMLSPLL</sequence>
<dbReference type="CDD" id="cd09110">
    <property type="entry name" value="PLDc_CLS_1"/>
    <property type="match status" value="1"/>
</dbReference>
<dbReference type="EMBL" id="PRLG01000021">
    <property type="protein sequence ID" value="PYY27709.1"/>
    <property type="molecule type" value="Genomic_DNA"/>
</dbReference>
<evidence type="ECO:0000256" key="9">
    <source>
        <dbReference type="ARBA" id="ARBA00023209"/>
    </source>
</evidence>
<comment type="function">
    <text evidence="11">Catalyzes the reversible phosphatidyl group transfer from one phosphatidylglycerol molecule to another to form cardiolipin (CL) (diphosphatidylglycerol) and glycerol.</text>
</comment>
<evidence type="ECO:0000256" key="2">
    <source>
        <dbReference type="ARBA" id="ARBA00022516"/>
    </source>
</evidence>
<dbReference type="SMART" id="SM00155">
    <property type="entry name" value="PLDc"/>
    <property type="match status" value="2"/>
</dbReference>
<feature type="active site" evidence="11">
    <location>
        <position position="404"/>
    </location>
</feature>
<evidence type="ECO:0000313" key="15">
    <source>
        <dbReference type="Proteomes" id="UP000247459"/>
    </source>
</evidence>
<keyword evidence="1 11" id="KW-1003">Cell membrane</keyword>
<evidence type="ECO:0000259" key="13">
    <source>
        <dbReference type="PROSITE" id="PS50035"/>
    </source>
</evidence>
<feature type="active site" evidence="11">
    <location>
        <position position="399"/>
    </location>
</feature>
<dbReference type="CDD" id="cd09112">
    <property type="entry name" value="PLDc_CLS_2"/>
    <property type="match status" value="1"/>
</dbReference>
<dbReference type="SUPFAM" id="SSF56024">
    <property type="entry name" value="Phospholipase D/nuclease"/>
    <property type="match status" value="2"/>
</dbReference>
<keyword evidence="9 11" id="KW-0594">Phospholipid biosynthesis</keyword>
<evidence type="ECO:0000256" key="5">
    <source>
        <dbReference type="ARBA" id="ARBA00022737"/>
    </source>
</evidence>
<comment type="subcellular location">
    <subcellularLocation>
        <location evidence="11">Cell membrane</location>
        <topology evidence="11">Multi-pass membrane protein</topology>
    </subcellularLocation>
</comment>
<dbReference type="GO" id="GO:0032049">
    <property type="term" value="P:cardiolipin biosynthetic process"/>
    <property type="evidence" value="ECO:0007669"/>
    <property type="project" value="UniProtKB-UniRule"/>
</dbReference>
<keyword evidence="2 11" id="KW-0444">Lipid biosynthesis</keyword>
<evidence type="ECO:0000256" key="3">
    <source>
        <dbReference type="ARBA" id="ARBA00022679"/>
    </source>
</evidence>
<dbReference type="AlphaFoldDB" id="A0A2W0CAU0"/>
<evidence type="ECO:0000313" key="14">
    <source>
        <dbReference type="EMBL" id="PYY27709.1"/>
    </source>
</evidence>
<name>A0A2W0CAU0_9BACL</name>
<dbReference type="Pfam" id="PF13091">
    <property type="entry name" value="PLDc_2"/>
    <property type="match status" value="2"/>
</dbReference>
<dbReference type="PANTHER" id="PTHR21248">
    <property type="entry name" value="CARDIOLIPIN SYNTHASE"/>
    <property type="match status" value="1"/>
</dbReference>
<dbReference type="InterPro" id="IPR022924">
    <property type="entry name" value="Cardiolipin_synthase"/>
</dbReference>
<feature type="domain" description="PLD phosphodiesterase" evidence="13">
    <location>
        <begin position="392"/>
        <end position="419"/>
    </location>
</feature>
<evidence type="ECO:0000256" key="7">
    <source>
        <dbReference type="ARBA" id="ARBA00023098"/>
    </source>
</evidence>
<dbReference type="GO" id="GO:0005886">
    <property type="term" value="C:plasma membrane"/>
    <property type="evidence" value="ECO:0007669"/>
    <property type="project" value="UniProtKB-SubCell"/>
</dbReference>
<keyword evidence="10 11" id="KW-1208">Phospholipid metabolism</keyword>
<comment type="caution">
    <text evidence="11">Lacks conserved residue(s) required for the propagation of feature annotation.</text>
</comment>
<dbReference type="HAMAP" id="MF_01916">
    <property type="entry name" value="Cardiolipin_synth_Cls"/>
    <property type="match status" value="1"/>
</dbReference>
<dbReference type="NCBIfam" id="TIGR04265">
    <property type="entry name" value="bac_cardiolipin"/>
    <property type="match status" value="1"/>
</dbReference>
<feature type="active site" evidence="11">
    <location>
        <position position="225"/>
    </location>
</feature>
<dbReference type="Proteomes" id="UP000247459">
    <property type="component" value="Unassembled WGS sequence"/>
</dbReference>
<feature type="active site" evidence="11">
    <location>
        <position position="218"/>
    </location>
</feature>
<dbReference type="FunFam" id="3.30.870.10:FF:000014">
    <property type="entry name" value="Cardiolipin synthase"/>
    <property type="match status" value="1"/>
</dbReference>
<dbReference type="Gene3D" id="3.30.870.10">
    <property type="entry name" value="Endonuclease Chain A"/>
    <property type="match status" value="2"/>
</dbReference>
<feature type="transmembrane region" description="Helical" evidence="11">
    <location>
        <begin position="30"/>
        <end position="51"/>
    </location>
</feature>
<dbReference type="InterPro" id="IPR025202">
    <property type="entry name" value="PLD-like_dom"/>
</dbReference>
<evidence type="ECO:0000256" key="10">
    <source>
        <dbReference type="ARBA" id="ARBA00023264"/>
    </source>
</evidence>
<comment type="caution">
    <text evidence="14">The sequence shown here is derived from an EMBL/GenBank/DDBJ whole genome shotgun (WGS) entry which is preliminary data.</text>
</comment>
<keyword evidence="6 11" id="KW-1133">Transmembrane helix</keyword>
<feature type="active site" evidence="11">
    <location>
        <position position="397"/>
    </location>
</feature>
<dbReference type="PROSITE" id="PS50035">
    <property type="entry name" value="PLD"/>
    <property type="match status" value="2"/>
</dbReference>
<evidence type="ECO:0000256" key="1">
    <source>
        <dbReference type="ARBA" id="ARBA00022475"/>
    </source>
</evidence>
<keyword evidence="3 11" id="KW-0808">Transferase</keyword>
<comment type="catalytic activity">
    <reaction evidence="11">
        <text>2 a 1,2-diacyl-sn-glycero-3-phospho-(1'-sn-glycerol) = a cardiolipin + glycerol</text>
        <dbReference type="Rhea" id="RHEA:31451"/>
        <dbReference type="ChEBI" id="CHEBI:17754"/>
        <dbReference type="ChEBI" id="CHEBI:62237"/>
        <dbReference type="ChEBI" id="CHEBI:64716"/>
    </reaction>
</comment>